<protein>
    <recommendedName>
        <fullName evidence="2">Retrotransposon gag domain-containing protein</fullName>
    </recommendedName>
</protein>
<dbReference type="PANTHER" id="PTHR33223:SF11">
    <property type="entry name" value="ELEMENT PROTEIN, PUTATIVE-RELATED"/>
    <property type="match status" value="1"/>
</dbReference>
<proteinExistence type="predicted"/>
<reference evidence="3" key="1">
    <citation type="journal article" date="2019" name="Sci. Rep.">
        <title>Draft genome of Tanacetum cinerariifolium, the natural source of mosquito coil.</title>
        <authorList>
            <person name="Yamashiro T."/>
            <person name="Shiraishi A."/>
            <person name="Satake H."/>
            <person name="Nakayama K."/>
        </authorList>
    </citation>
    <scope>NUCLEOTIDE SEQUENCE</scope>
</reference>
<feature type="compositionally biased region" description="Basic residues" evidence="1">
    <location>
        <begin position="457"/>
        <end position="466"/>
    </location>
</feature>
<feature type="compositionally biased region" description="Low complexity" evidence="1">
    <location>
        <begin position="882"/>
        <end position="895"/>
    </location>
</feature>
<evidence type="ECO:0000256" key="1">
    <source>
        <dbReference type="SAM" id="MobiDB-lite"/>
    </source>
</evidence>
<feature type="compositionally biased region" description="Basic and acidic residues" evidence="1">
    <location>
        <begin position="366"/>
        <end position="389"/>
    </location>
</feature>
<accession>A0A699GKG9</accession>
<feature type="compositionally biased region" description="Polar residues" evidence="1">
    <location>
        <begin position="319"/>
        <end position="336"/>
    </location>
</feature>
<sequence length="1340" mass="148878">MSTCSSARNLFPPLDNPELTIRRRSRSDPTLLNNSEMPAEGPGDLPVPDLRTMKELCQPSLNGVGGPIAPIAIQATNFRLKNDMIQQVQNSCQFHGLPGDDANKHLDKFLHVTQSIKVNGVTDDALCLYLFPHSLTHHATAWFDRLPRNSINTFEQMVKMFLGKYFPPSMVTKLKNKITNFCQRGTFMKRRPEECYDLIENITAHHNDWDTLAQRSESSSCITSSSDTEIVALKAEMAEINKNLMRVIQVNQQVKAITPNCENYSGPHSFSDCPATVGNTQNVYAAGAYQGIKETIIPRGITREETNSSRELTKFMKMNTASSLGSRTLPGNTLTNPKEDLKGITTRRGTAYPGPTIPTASSSLVVEHKTEGKKVDVHQRSLAGEKARASEPPAPKATKPTKDNKKSKPSAAKPTSTQHDKPKETKAAPKRSKAPPVKLLEKKRKPKKEATEEHPAKRSKRGKVTKIRSDKTVKRLVDQFKDEGVPAEEPRFEDTEDVVLQKVLEASMTDAYPSQRGPLPPVVFREPDQGKYKPLPEVEGKGKEKVGEVQAAEVLINLQTAKKKSPTDRYILQKRSKEPTESSGRGESLSLYAELGLSDSDTESDEINPAVIRSEYQEEDQAGSDLEFSFGDQFINDIPTEADNEKTTAETEVESMVSVTIHQDTSPIPPMTSPEINITATSDSPTVHATIPVTTPATEATTTTVSTTLPLPSPQQPSMTESRTIKRVVERNTAVEERLDKHWGKIRELEDINWAQLIQSEMVKYVKSQEIDRKIRESVEESVSASVQQAMRALLLARFKDLPTSDMKDILLHRMLDEDYEHGHEDHQKAVDALQKSVLRDVKDYFEAEKAEKQAKKKRKQDSPKTPPGSPPSPPPPPPPGASGSIGASDSSQEPPLLPPPSSSHQGYQSTSTAAPSSSKTAATTQFAAWTTTDVRSKPVVAPIPEDLHMDEDMTADDQACSSSDEDVGADHIPTVNLNQSWWKPITEERPPTPEPEWTIPPSHQEAPKNNWAAALKSTYVPPPANSLLAHTGDIATFIDWYCKSQGISELTQKHLEGPAYEIVKVFHPDVVHLEFQMEECHKLLADEVDDAVLRYNVCQPLPLVKADTLKLIVQILTTPKLSSPFPDEHSSLTLEETSIEVGELNKHRDGICYYQIIVSRPGRLYWACWKNGSAGSDGVSEVQVVEPKWVNDVPHELIGNLFYGSYSTKARQESFRDYKTSRHGFFGASFQKIVWIAKAQNKVWSAKENGSYNHTTWSTHNKDDGNDSMRPFFCCSDGNETLVRCKFCRHLCQHHVSLAATATIVSAVCQANDHGFGGIRVPKQKRNTGIKEMEDFLIR</sequence>
<comment type="caution">
    <text evidence="3">The sequence shown here is derived from an EMBL/GenBank/DDBJ whole genome shotgun (WGS) entry which is preliminary data.</text>
</comment>
<organism evidence="3">
    <name type="scientific">Tanacetum cinerariifolium</name>
    <name type="common">Dalmatian daisy</name>
    <name type="synonym">Chrysanthemum cinerariifolium</name>
    <dbReference type="NCBI Taxonomy" id="118510"/>
    <lineage>
        <taxon>Eukaryota</taxon>
        <taxon>Viridiplantae</taxon>
        <taxon>Streptophyta</taxon>
        <taxon>Embryophyta</taxon>
        <taxon>Tracheophyta</taxon>
        <taxon>Spermatophyta</taxon>
        <taxon>Magnoliopsida</taxon>
        <taxon>eudicotyledons</taxon>
        <taxon>Gunneridae</taxon>
        <taxon>Pentapetalae</taxon>
        <taxon>asterids</taxon>
        <taxon>campanulids</taxon>
        <taxon>Asterales</taxon>
        <taxon>Asteraceae</taxon>
        <taxon>Asteroideae</taxon>
        <taxon>Anthemideae</taxon>
        <taxon>Anthemidinae</taxon>
        <taxon>Tanacetum</taxon>
    </lineage>
</organism>
<feature type="compositionally biased region" description="Low complexity" evidence="1">
    <location>
        <begin position="910"/>
        <end position="921"/>
    </location>
</feature>
<feature type="region of interest" description="Disordered" evidence="1">
    <location>
        <begin position="511"/>
        <end position="545"/>
    </location>
</feature>
<feature type="domain" description="Retrotransposon gag" evidence="2">
    <location>
        <begin position="130"/>
        <end position="186"/>
    </location>
</feature>
<dbReference type="InterPro" id="IPR005162">
    <property type="entry name" value="Retrotrans_gag_dom"/>
</dbReference>
<dbReference type="EMBL" id="BKCJ010002882">
    <property type="protein sequence ID" value="GEU51535.1"/>
    <property type="molecule type" value="Genomic_DNA"/>
</dbReference>
<name>A0A699GKG9_TANCI</name>
<dbReference type="Pfam" id="PF03732">
    <property type="entry name" value="Retrotrans_gag"/>
    <property type="match status" value="1"/>
</dbReference>
<feature type="region of interest" description="Disordered" evidence="1">
    <location>
        <begin position="319"/>
        <end position="470"/>
    </location>
</feature>
<feature type="compositionally biased region" description="Pro residues" evidence="1">
    <location>
        <begin position="865"/>
        <end position="881"/>
    </location>
</feature>
<feature type="region of interest" description="Disordered" evidence="1">
    <location>
        <begin position="1"/>
        <end position="44"/>
    </location>
</feature>
<evidence type="ECO:0000313" key="3">
    <source>
        <dbReference type="EMBL" id="GEU51535.1"/>
    </source>
</evidence>
<feature type="compositionally biased region" description="Basic and acidic residues" evidence="1">
    <location>
        <begin position="418"/>
        <end position="427"/>
    </location>
</feature>
<feature type="region of interest" description="Disordered" evidence="1">
    <location>
        <begin position="850"/>
        <end position="921"/>
    </location>
</feature>
<dbReference type="PANTHER" id="PTHR33223">
    <property type="entry name" value="CCHC-TYPE DOMAIN-CONTAINING PROTEIN"/>
    <property type="match status" value="1"/>
</dbReference>
<gene>
    <name evidence="3" type="ORF">Tci_023513</name>
</gene>
<feature type="compositionally biased region" description="Basic and acidic residues" evidence="1">
    <location>
        <begin position="525"/>
        <end position="545"/>
    </location>
</feature>
<feature type="region of interest" description="Disordered" evidence="1">
    <location>
        <begin position="562"/>
        <end position="606"/>
    </location>
</feature>
<evidence type="ECO:0000259" key="2">
    <source>
        <dbReference type="Pfam" id="PF03732"/>
    </source>
</evidence>